<reference evidence="2 3" key="1">
    <citation type="submission" date="2019-06" db="EMBL/GenBank/DDBJ databases">
        <title>Whole genome shotgun sequence of Microbacterium testaceum NBRC 12675.</title>
        <authorList>
            <person name="Hosoyama A."/>
            <person name="Uohara A."/>
            <person name="Ohji S."/>
            <person name="Ichikawa N."/>
        </authorList>
    </citation>
    <scope>NUCLEOTIDE SEQUENCE [LARGE SCALE GENOMIC DNA]</scope>
    <source>
        <strain evidence="2 3">NBRC 12675</strain>
    </source>
</reference>
<evidence type="ECO:0000256" key="1">
    <source>
        <dbReference type="SAM" id="MobiDB-lite"/>
    </source>
</evidence>
<organism evidence="2 3">
    <name type="scientific">Microbacterium testaceum</name>
    <name type="common">Aureobacterium testaceum</name>
    <name type="synonym">Brevibacterium testaceum</name>
    <dbReference type="NCBI Taxonomy" id="2033"/>
    <lineage>
        <taxon>Bacteria</taxon>
        <taxon>Bacillati</taxon>
        <taxon>Actinomycetota</taxon>
        <taxon>Actinomycetes</taxon>
        <taxon>Micrococcales</taxon>
        <taxon>Microbacteriaceae</taxon>
        <taxon>Microbacterium</taxon>
    </lineage>
</organism>
<sequence>MTATQPSNTGTPTLPPPPAPPVDGVGSGGSADDGKPAPKPGSMASEPLDVLLAKWRGPYSWTDEESTLEGYLEHSARRDIADIVDAYRAGGFGYAAALKALDDARALLPAAPAPIPAEDALEEAA</sequence>
<protein>
    <submittedName>
        <fullName evidence="2">Uncharacterized protein</fullName>
    </submittedName>
</protein>
<evidence type="ECO:0000313" key="3">
    <source>
        <dbReference type="Proteomes" id="UP000319525"/>
    </source>
</evidence>
<feature type="compositionally biased region" description="Low complexity" evidence="1">
    <location>
        <begin position="1"/>
        <end position="12"/>
    </location>
</feature>
<evidence type="ECO:0000313" key="2">
    <source>
        <dbReference type="EMBL" id="GEB46923.1"/>
    </source>
</evidence>
<dbReference type="Proteomes" id="UP000319525">
    <property type="component" value="Unassembled WGS sequence"/>
</dbReference>
<dbReference type="AlphaFoldDB" id="A0A4Y3QQH4"/>
<comment type="caution">
    <text evidence="2">The sequence shown here is derived from an EMBL/GenBank/DDBJ whole genome shotgun (WGS) entry which is preliminary data.</text>
</comment>
<proteinExistence type="predicted"/>
<dbReference type="EMBL" id="BJML01000011">
    <property type="protein sequence ID" value="GEB46923.1"/>
    <property type="molecule type" value="Genomic_DNA"/>
</dbReference>
<name>A0A4Y3QQH4_MICTE</name>
<dbReference type="GeneID" id="57145551"/>
<accession>A0A4Y3QQH4</accession>
<feature type="region of interest" description="Disordered" evidence="1">
    <location>
        <begin position="1"/>
        <end position="45"/>
    </location>
</feature>
<gene>
    <name evidence="2" type="ORF">MTE01_28680</name>
</gene>
<dbReference type="RefSeq" id="WP_141378143.1">
    <property type="nucleotide sequence ID" value="NZ_BJML01000011.1"/>
</dbReference>